<dbReference type="EC" id="6.3.2.10" evidence="10 11"/>
<dbReference type="InterPro" id="IPR051046">
    <property type="entry name" value="MurCDEF_CellWall_CoF430Synth"/>
</dbReference>
<dbReference type="Gene3D" id="3.40.1390.10">
    <property type="entry name" value="MurE/MurF, N-terminal domain"/>
    <property type="match status" value="1"/>
</dbReference>
<dbReference type="Pfam" id="PF02875">
    <property type="entry name" value="Mur_ligase_C"/>
    <property type="match status" value="1"/>
</dbReference>
<keyword evidence="8 10" id="KW-0131">Cell cycle</keyword>
<evidence type="ECO:0000259" key="14">
    <source>
        <dbReference type="Pfam" id="PF08245"/>
    </source>
</evidence>
<dbReference type="InterPro" id="IPR036565">
    <property type="entry name" value="Mur-like_cat_sf"/>
</dbReference>
<keyword evidence="9 10" id="KW-0961">Cell wall biogenesis/degradation</keyword>
<name>A0AAE4AMG6_9BACT</name>
<dbReference type="PANTHER" id="PTHR43024">
    <property type="entry name" value="UDP-N-ACETYLMURAMOYL-TRIPEPTIDE--D-ALANYL-D-ALANINE LIGASE"/>
    <property type="match status" value="1"/>
</dbReference>
<dbReference type="InterPro" id="IPR000713">
    <property type="entry name" value="Mur_ligase_N"/>
</dbReference>
<dbReference type="GO" id="GO:0005737">
    <property type="term" value="C:cytoplasm"/>
    <property type="evidence" value="ECO:0007669"/>
    <property type="project" value="UniProtKB-SubCell"/>
</dbReference>
<dbReference type="PANTHER" id="PTHR43024:SF1">
    <property type="entry name" value="UDP-N-ACETYLMURAMOYL-TRIPEPTIDE--D-ALANYL-D-ALANINE LIGASE"/>
    <property type="match status" value="1"/>
</dbReference>
<keyword evidence="4 10" id="KW-0547">Nucleotide-binding</keyword>
<keyword evidence="2 10" id="KW-0436">Ligase</keyword>
<feature type="domain" description="Mur ligase central" evidence="14">
    <location>
        <begin position="121"/>
        <end position="311"/>
    </location>
</feature>
<comment type="pathway">
    <text evidence="10 11">Cell wall biogenesis; peptidoglycan biosynthesis.</text>
</comment>
<evidence type="ECO:0000313" key="15">
    <source>
        <dbReference type="EMBL" id="MDQ0288415.1"/>
    </source>
</evidence>
<evidence type="ECO:0000313" key="16">
    <source>
        <dbReference type="Proteomes" id="UP001238163"/>
    </source>
</evidence>
<dbReference type="SUPFAM" id="SSF63418">
    <property type="entry name" value="MurE/MurF N-terminal domain"/>
    <property type="match status" value="1"/>
</dbReference>
<dbReference type="SUPFAM" id="SSF53244">
    <property type="entry name" value="MurD-like peptide ligases, peptide-binding domain"/>
    <property type="match status" value="1"/>
</dbReference>
<dbReference type="NCBIfam" id="TIGR01143">
    <property type="entry name" value="murF"/>
    <property type="match status" value="1"/>
</dbReference>
<accession>A0AAE4AMG6</accession>
<dbReference type="InterPro" id="IPR035911">
    <property type="entry name" value="MurE/MurF_N"/>
</dbReference>
<feature type="domain" description="Mur ligase N-terminal catalytic" evidence="12">
    <location>
        <begin position="34"/>
        <end position="102"/>
    </location>
</feature>
<evidence type="ECO:0000256" key="5">
    <source>
        <dbReference type="ARBA" id="ARBA00022840"/>
    </source>
</evidence>
<dbReference type="InterPro" id="IPR013221">
    <property type="entry name" value="Mur_ligase_cen"/>
</dbReference>
<keyword evidence="3 10" id="KW-0132">Cell division</keyword>
<organism evidence="15 16">
    <name type="scientific">Oligosphaera ethanolica</name>
    <dbReference type="NCBI Taxonomy" id="760260"/>
    <lineage>
        <taxon>Bacteria</taxon>
        <taxon>Pseudomonadati</taxon>
        <taxon>Lentisphaerota</taxon>
        <taxon>Oligosphaeria</taxon>
        <taxon>Oligosphaerales</taxon>
        <taxon>Oligosphaeraceae</taxon>
        <taxon>Oligosphaera</taxon>
    </lineage>
</organism>
<evidence type="ECO:0000259" key="12">
    <source>
        <dbReference type="Pfam" id="PF01225"/>
    </source>
</evidence>
<keyword evidence="16" id="KW-1185">Reference proteome</keyword>
<gene>
    <name evidence="10" type="primary">murF</name>
    <name evidence="15" type="ORF">J3R75_000522</name>
</gene>
<dbReference type="HAMAP" id="MF_02019">
    <property type="entry name" value="MurF"/>
    <property type="match status" value="1"/>
</dbReference>
<dbReference type="SUPFAM" id="SSF53623">
    <property type="entry name" value="MurD-like peptide ligases, catalytic domain"/>
    <property type="match status" value="1"/>
</dbReference>
<evidence type="ECO:0000256" key="2">
    <source>
        <dbReference type="ARBA" id="ARBA00022598"/>
    </source>
</evidence>
<feature type="domain" description="Mur ligase C-terminal" evidence="13">
    <location>
        <begin position="335"/>
        <end position="453"/>
    </location>
</feature>
<dbReference type="InterPro" id="IPR005863">
    <property type="entry name" value="UDP-N-AcMur_synth"/>
</dbReference>
<dbReference type="AlphaFoldDB" id="A0AAE4AMG6"/>
<dbReference type="Gene3D" id="3.40.1190.10">
    <property type="entry name" value="Mur-like, catalytic domain"/>
    <property type="match status" value="1"/>
</dbReference>
<evidence type="ECO:0000256" key="9">
    <source>
        <dbReference type="ARBA" id="ARBA00023316"/>
    </source>
</evidence>
<reference evidence="15" key="1">
    <citation type="submission" date="2023-07" db="EMBL/GenBank/DDBJ databases">
        <title>Genomic Encyclopedia of Type Strains, Phase IV (KMG-IV): sequencing the most valuable type-strain genomes for metagenomic binning, comparative biology and taxonomic classification.</title>
        <authorList>
            <person name="Goeker M."/>
        </authorList>
    </citation>
    <scope>NUCLEOTIDE SEQUENCE</scope>
    <source>
        <strain evidence="15">DSM 24202</strain>
    </source>
</reference>
<dbReference type="GO" id="GO:0047480">
    <property type="term" value="F:UDP-N-acetylmuramoyl-tripeptide-D-alanyl-D-alanine ligase activity"/>
    <property type="evidence" value="ECO:0007669"/>
    <property type="project" value="UniProtKB-UniRule"/>
</dbReference>
<evidence type="ECO:0000256" key="3">
    <source>
        <dbReference type="ARBA" id="ARBA00022618"/>
    </source>
</evidence>
<comment type="similarity">
    <text evidence="10">Belongs to the MurCDEF family. MurF subfamily.</text>
</comment>
<evidence type="ECO:0000256" key="8">
    <source>
        <dbReference type="ARBA" id="ARBA00023306"/>
    </source>
</evidence>
<protein>
    <recommendedName>
        <fullName evidence="10 11">UDP-N-acetylmuramoyl-tripeptide--D-alanyl-D-alanine ligase</fullName>
        <ecNumber evidence="10 11">6.3.2.10</ecNumber>
    </recommendedName>
    <alternativeName>
        <fullName evidence="10">D-alanyl-D-alanine-adding enzyme</fullName>
    </alternativeName>
</protein>
<keyword evidence="1 10" id="KW-0963">Cytoplasm</keyword>
<dbReference type="GO" id="GO:0005524">
    <property type="term" value="F:ATP binding"/>
    <property type="evidence" value="ECO:0007669"/>
    <property type="project" value="UniProtKB-UniRule"/>
</dbReference>
<keyword evidence="5 10" id="KW-0067">ATP-binding</keyword>
<dbReference type="GO" id="GO:0051301">
    <property type="term" value="P:cell division"/>
    <property type="evidence" value="ECO:0007669"/>
    <property type="project" value="UniProtKB-KW"/>
</dbReference>
<evidence type="ECO:0000256" key="6">
    <source>
        <dbReference type="ARBA" id="ARBA00022960"/>
    </source>
</evidence>
<evidence type="ECO:0000256" key="7">
    <source>
        <dbReference type="ARBA" id="ARBA00022984"/>
    </source>
</evidence>
<dbReference type="GO" id="GO:0009252">
    <property type="term" value="P:peptidoglycan biosynthetic process"/>
    <property type="evidence" value="ECO:0007669"/>
    <property type="project" value="UniProtKB-UniRule"/>
</dbReference>
<comment type="caution">
    <text evidence="15">The sequence shown here is derived from an EMBL/GenBank/DDBJ whole genome shotgun (WGS) entry which is preliminary data.</text>
</comment>
<dbReference type="GO" id="GO:0008360">
    <property type="term" value="P:regulation of cell shape"/>
    <property type="evidence" value="ECO:0007669"/>
    <property type="project" value="UniProtKB-KW"/>
</dbReference>
<evidence type="ECO:0000259" key="13">
    <source>
        <dbReference type="Pfam" id="PF02875"/>
    </source>
</evidence>
<dbReference type="EMBL" id="JAUSVL010000001">
    <property type="protein sequence ID" value="MDQ0288415.1"/>
    <property type="molecule type" value="Genomic_DNA"/>
</dbReference>
<dbReference type="Proteomes" id="UP001238163">
    <property type="component" value="Unassembled WGS sequence"/>
</dbReference>
<dbReference type="InterPro" id="IPR004101">
    <property type="entry name" value="Mur_ligase_C"/>
</dbReference>
<dbReference type="Pfam" id="PF08245">
    <property type="entry name" value="Mur_ligase_M"/>
    <property type="match status" value="1"/>
</dbReference>
<evidence type="ECO:0000256" key="4">
    <source>
        <dbReference type="ARBA" id="ARBA00022741"/>
    </source>
</evidence>
<comment type="function">
    <text evidence="10 11">Involved in cell wall formation. Catalyzes the final step in the synthesis of UDP-N-acetylmuramoyl-pentapeptide, the precursor of murein.</text>
</comment>
<dbReference type="RefSeq" id="WP_307259738.1">
    <property type="nucleotide sequence ID" value="NZ_JAUSVL010000001.1"/>
</dbReference>
<evidence type="ECO:0000256" key="10">
    <source>
        <dbReference type="HAMAP-Rule" id="MF_02019"/>
    </source>
</evidence>
<dbReference type="GO" id="GO:0071555">
    <property type="term" value="P:cell wall organization"/>
    <property type="evidence" value="ECO:0007669"/>
    <property type="project" value="UniProtKB-KW"/>
</dbReference>
<evidence type="ECO:0000256" key="1">
    <source>
        <dbReference type="ARBA" id="ARBA00022490"/>
    </source>
</evidence>
<keyword evidence="7 10" id="KW-0573">Peptidoglycan synthesis</keyword>
<comment type="subcellular location">
    <subcellularLocation>
        <location evidence="10 11">Cytoplasm</location>
    </subcellularLocation>
</comment>
<proteinExistence type="inferred from homology"/>
<dbReference type="InterPro" id="IPR036615">
    <property type="entry name" value="Mur_ligase_C_dom_sf"/>
</dbReference>
<keyword evidence="6 10" id="KW-0133">Cell shape</keyword>
<dbReference type="Pfam" id="PF01225">
    <property type="entry name" value="Mur_ligase"/>
    <property type="match status" value="1"/>
</dbReference>
<feature type="binding site" evidence="10">
    <location>
        <begin position="123"/>
        <end position="129"/>
    </location>
    <ligand>
        <name>ATP</name>
        <dbReference type="ChEBI" id="CHEBI:30616"/>
    </ligand>
</feature>
<evidence type="ECO:0000256" key="11">
    <source>
        <dbReference type="RuleBase" id="RU004136"/>
    </source>
</evidence>
<comment type="catalytic activity">
    <reaction evidence="10 11">
        <text>D-alanyl-D-alanine + UDP-N-acetyl-alpha-D-muramoyl-L-alanyl-gamma-D-glutamyl-meso-2,6-diaminopimelate + ATP = UDP-N-acetyl-alpha-D-muramoyl-L-alanyl-gamma-D-glutamyl-meso-2,6-diaminopimeloyl-D-alanyl-D-alanine + ADP + phosphate + H(+)</text>
        <dbReference type="Rhea" id="RHEA:28374"/>
        <dbReference type="ChEBI" id="CHEBI:15378"/>
        <dbReference type="ChEBI" id="CHEBI:30616"/>
        <dbReference type="ChEBI" id="CHEBI:43474"/>
        <dbReference type="ChEBI" id="CHEBI:57822"/>
        <dbReference type="ChEBI" id="CHEBI:61386"/>
        <dbReference type="ChEBI" id="CHEBI:83905"/>
        <dbReference type="ChEBI" id="CHEBI:456216"/>
        <dbReference type="EC" id="6.3.2.10"/>
    </reaction>
</comment>
<sequence length="466" mass="50150">MSDLFFSWQDLARITEGTWLLPPSSLRTGVNAVQDNSRELRPGALFVAIAGELTDGHRYILPAVQAGAAALCVQRDLTAEERSAAEAAGCGCLRVADGLAAFQALARAHRLKFSALPVLGITGSCGKTSTKELCAAVLAQRWPGRVLKTIANTNNHFGVPRNLLRITRETAAAVIEMGSNHPGEIVTLAKMAMPQHGLICSIGAAHLEFFRDLRGVAEEKGDLLAMSALDGVAIIPVEAEGIDILRAHAAPRRIITFGAAAEADMRCEYLGQRKGGYGLALTRRDNGERVELTWQIGGEHQARNAAGAAAVGMIYGLSLAEVARGLQQCVLPDNRMAECERQGIHWVNDAYNAGPDSMRASITWFAEISRQVTTRILLLGDMLELGDHCEAAHRDLLRWVREKMPDARVITVGPHMAAAAATLGLEHYPDTAMAKAALAGHFPKGSWVFLKASHGIHLEKFLPDGE</sequence>
<dbReference type="Gene3D" id="3.90.190.20">
    <property type="entry name" value="Mur ligase, C-terminal domain"/>
    <property type="match status" value="1"/>
</dbReference>